<sequence length="408" mass="42634">MTDSHDPSVEDRPAAQSARPDPAAFQLRGDPPRVMRLSRKALAVVGVAAGLGIGGSLIYALRPPSDRAAQELYNTDSRATAETITSGPRDYAQAPRLGPPLPGDLGRPIVSAQQRGEDVTVPPVGAQPGPPDPRAQAAEAARQRAAQERDAARTSSVFLGGSGSAASPDTPVTPVLAAPTPAPAATGDASAQSDQAGRRTFMAQAPNQRTVSVERLTTPSSPNIVQAGSLIPAALITGIRSDLPGQITAQVTANVYDSPTGRILLIPQGARLIGEYDSEVAAGQTRVLLAWDRLILPDGRSIVLERQPGTDGAGFAGLQDRVNQHWGNLLKAAAVSTLLGVGAELGADSEDDLTRALRRGSQDTINQTGQQIVRRQLNVPPTLTIRPGHPLRVVLTRDLVLEPIGVTR</sequence>
<dbReference type="RefSeq" id="WP_021691198.1">
    <property type="nucleotide sequence ID" value="NZ_CP020083.1"/>
</dbReference>
<feature type="compositionally biased region" description="Basic and acidic residues" evidence="6">
    <location>
        <begin position="1"/>
        <end position="13"/>
    </location>
</feature>
<accession>A0ABN5B421</accession>
<feature type="compositionally biased region" description="Basic and acidic residues" evidence="6">
    <location>
        <begin position="141"/>
        <end position="152"/>
    </location>
</feature>
<name>A0ABN5B421_9SPHN</name>
<protein>
    <submittedName>
        <fullName evidence="8">Conjugal transfer protein TraI</fullName>
    </submittedName>
</protein>
<evidence type="ECO:0000313" key="8">
    <source>
        <dbReference type="EMBL" id="ASR51860.1"/>
    </source>
</evidence>
<evidence type="ECO:0000256" key="3">
    <source>
        <dbReference type="ARBA" id="ARBA00022692"/>
    </source>
</evidence>
<proteinExistence type="inferred from homology"/>
<evidence type="ECO:0000256" key="4">
    <source>
        <dbReference type="ARBA" id="ARBA00022989"/>
    </source>
</evidence>
<keyword evidence="9" id="KW-1185">Reference proteome</keyword>
<keyword evidence="4 7" id="KW-1133">Transmembrane helix</keyword>
<comment type="subcellular location">
    <subcellularLocation>
        <location evidence="1">Membrane</location>
        <topology evidence="1">Single-pass membrane protein</topology>
    </subcellularLocation>
</comment>
<dbReference type="InterPro" id="IPR005498">
    <property type="entry name" value="T4SS_VirB10/TraB/TrbI"/>
</dbReference>
<evidence type="ECO:0000256" key="6">
    <source>
        <dbReference type="SAM" id="MobiDB-lite"/>
    </source>
</evidence>
<organism evidence="8 9">
    <name type="scientific">Blastomonas fulva</name>
    <dbReference type="NCBI Taxonomy" id="1550728"/>
    <lineage>
        <taxon>Bacteria</taxon>
        <taxon>Pseudomonadati</taxon>
        <taxon>Pseudomonadota</taxon>
        <taxon>Alphaproteobacteria</taxon>
        <taxon>Sphingomonadales</taxon>
        <taxon>Sphingomonadaceae</taxon>
        <taxon>Blastomonas</taxon>
    </lineage>
</organism>
<feature type="compositionally biased region" description="Polar residues" evidence="6">
    <location>
        <begin position="75"/>
        <end position="86"/>
    </location>
</feature>
<dbReference type="GeneID" id="303486023"/>
<feature type="region of interest" description="Disordered" evidence="6">
    <location>
        <begin position="75"/>
        <end position="196"/>
    </location>
</feature>
<gene>
    <name evidence="8" type="ORF">B5J99_10620</name>
</gene>
<feature type="region of interest" description="Disordered" evidence="6">
    <location>
        <begin position="1"/>
        <end position="31"/>
    </location>
</feature>
<feature type="compositionally biased region" description="Low complexity" evidence="6">
    <location>
        <begin position="168"/>
        <end position="189"/>
    </location>
</feature>
<keyword evidence="5 7" id="KW-0472">Membrane</keyword>
<dbReference type="EMBL" id="CP020083">
    <property type="protein sequence ID" value="ASR51860.1"/>
    <property type="molecule type" value="Genomic_DNA"/>
</dbReference>
<feature type="transmembrane region" description="Helical" evidence="7">
    <location>
        <begin position="41"/>
        <end position="61"/>
    </location>
</feature>
<dbReference type="Gene3D" id="2.40.128.260">
    <property type="entry name" value="Type IV secretion system, VirB10/TraB/TrbI"/>
    <property type="match status" value="1"/>
</dbReference>
<comment type="similarity">
    <text evidence="2">Belongs to the TrbI/VirB10 family.</text>
</comment>
<evidence type="ECO:0000256" key="7">
    <source>
        <dbReference type="SAM" id="Phobius"/>
    </source>
</evidence>
<reference evidence="8 9" key="1">
    <citation type="submission" date="2017-03" db="EMBL/GenBank/DDBJ databases">
        <title>Complete genome sequence of Blastomonas fulva degrading microcsystin LR.</title>
        <authorList>
            <person name="Lee H.-g."/>
            <person name="Jin L."/>
            <person name="oh H.-M."/>
        </authorList>
    </citation>
    <scope>NUCLEOTIDE SEQUENCE [LARGE SCALE GENOMIC DNA]</scope>
    <source>
        <strain evidence="8 9">T2</strain>
    </source>
</reference>
<evidence type="ECO:0000256" key="5">
    <source>
        <dbReference type="ARBA" id="ARBA00023136"/>
    </source>
</evidence>
<dbReference type="Proteomes" id="UP000258016">
    <property type="component" value="Chromosome"/>
</dbReference>
<dbReference type="Pfam" id="PF03743">
    <property type="entry name" value="TrbI"/>
    <property type="match status" value="1"/>
</dbReference>
<keyword evidence="3 7" id="KW-0812">Transmembrane</keyword>
<evidence type="ECO:0000256" key="2">
    <source>
        <dbReference type="ARBA" id="ARBA00010265"/>
    </source>
</evidence>
<dbReference type="CDD" id="cd16429">
    <property type="entry name" value="VirB10"/>
    <property type="match status" value="1"/>
</dbReference>
<dbReference type="InterPro" id="IPR042217">
    <property type="entry name" value="T4SS_VirB10/TrbI"/>
</dbReference>
<evidence type="ECO:0000313" key="9">
    <source>
        <dbReference type="Proteomes" id="UP000258016"/>
    </source>
</evidence>
<evidence type="ECO:0000256" key="1">
    <source>
        <dbReference type="ARBA" id="ARBA00004167"/>
    </source>
</evidence>